<protein>
    <submittedName>
        <fullName evidence="1">13357_t:CDS:1</fullName>
    </submittedName>
</protein>
<comment type="caution">
    <text evidence="1">The sequence shown here is derived from an EMBL/GenBank/DDBJ whole genome shotgun (WGS) entry which is preliminary data.</text>
</comment>
<sequence>TWLIAAWLATTWLVAAWLAVTWLVATNQKKKKSVLVNLNETNFKNISELTKNHVLLRLYDVDGYINKKSGAGDVSKPAFCYTYKLQERVDYRKVSTDYKTTCLKLPSFIRIHHIIKTIHVNLSCETRENV</sequence>
<name>A0ACA9KQZ9_9GLOM</name>
<evidence type="ECO:0000313" key="2">
    <source>
        <dbReference type="Proteomes" id="UP000789920"/>
    </source>
</evidence>
<feature type="non-terminal residue" evidence="1">
    <location>
        <position position="1"/>
    </location>
</feature>
<dbReference type="Proteomes" id="UP000789920">
    <property type="component" value="Unassembled WGS sequence"/>
</dbReference>
<accession>A0ACA9KQZ9</accession>
<organism evidence="1 2">
    <name type="scientific">Racocetra persica</name>
    <dbReference type="NCBI Taxonomy" id="160502"/>
    <lineage>
        <taxon>Eukaryota</taxon>
        <taxon>Fungi</taxon>
        <taxon>Fungi incertae sedis</taxon>
        <taxon>Mucoromycota</taxon>
        <taxon>Glomeromycotina</taxon>
        <taxon>Glomeromycetes</taxon>
        <taxon>Diversisporales</taxon>
        <taxon>Gigasporaceae</taxon>
        <taxon>Racocetra</taxon>
    </lineage>
</organism>
<gene>
    <name evidence="1" type="ORF">RPERSI_LOCUS1163</name>
</gene>
<evidence type="ECO:0000313" key="1">
    <source>
        <dbReference type="EMBL" id="CAG8485395.1"/>
    </source>
</evidence>
<dbReference type="EMBL" id="CAJVQC010000994">
    <property type="protein sequence ID" value="CAG8485395.1"/>
    <property type="molecule type" value="Genomic_DNA"/>
</dbReference>
<reference evidence="1" key="1">
    <citation type="submission" date="2021-06" db="EMBL/GenBank/DDBJ databases">
        <authorList>
            <person name="Kallberg Y."/>
            <person name="Tangrot J."/>
            <person name="Rosling A."/>
        </authorList>
    </citation>
    <scope>NUCLEOTIDE SEQUENCE</scope>
    <source>
        <strain evidence="1">MA461A</strain>
    </source>
</reference>
<keyword evidence="2" id="KW-1185">Reference proteome</keyword>
<proteinExistence type="predicted"/>